<evidence type="ECO:0000256" key="1">
    <source>
        <dbReference type="ARBA" id="ARBA00004429"/>
    </source>
</evidence>
<dbReference type="GO" id="GO:0140359">
    <property type="term" value="F:ABC-type transporter activity"/>
    <property type="evidence" value="ECO:0007669"/>
    <property type="project" value="InterPro"/>
</dbReference>
<dbReference type="AlphaFoldDB" id="A0AA90NYL2"/>
<reference evidence="10 11" key="1">
    <citation type="journal article" date="2023" name="bioRxiv">
        <title>An intranuclear bacterial parasite of deep-sea mussels expresses apoptosis inhibitors acquired from its host.</title>
        <authorList>
            <person name="Gonzalez Porras M.A."/>
            <person name="Assie A."/>
            <person name="Tietjen M."/>
            <person name="Violette M."/>
            <person name="Kleiner M."/>
            <person name="Gruber-Vodicka H."/>
            <person name="Dubilier N."/>
            <person name="Leisch N."/>
        </authorList>
    </citation>
    <scope>NUCLEOTIDE SEQUENCE [LARGE SCALE GENOMIC DNA]</scope>
    <source>
        <strain evidence="10">IAP13</strain>
    </source>
</reference>
<dbReference type="Proteomes" id="UP001178148">
    <property type="component" value="Unassembled WGS sequence"/>
</dbReference>
<organism evidence="10 11">
    <name type="scientific">Candidatus Endonucleibacter bathymodioli</name>
    <dbReference type="NCBI Taxonomy" id="539814"/>
    <lineage>
        <taxon>Bacteria</taxon>
        <taxon>Pseudomonadati</taxon>
        <taxon>Pseudomonadota</taxon>
        <taxon>Gammaproteobacteria</taxon>
        <taxon>Oceanospirillales</taxon>
        <taxon>Endozoicomonadaceae</taxon>
        <taxon>Candidatus Endonucleibacter</taxon>
    </lineage>
</organism>
<dbReference type="PANTHER" id="PTHR30413:SF8">
    <property type="entry name" value="TRANSPORT PERMEASE PROTEIN"/>
    <property type="match status" value="1"/>
</dbReference>
<evidence type="ECO:0000259" key="9">
    <source>
        <dbReference type="Pfam" id="PF01061"/>
    </source>
</evidence>
<comment type="subcellular location">
    <subcellularLocation>
        <location evidence="1">Cell inner membrane</location>
        <topology evidence="1">Multi-pass membrane protein</topology>
    </subcellularLocation>
</comment>
<comment type="caution">
    <text evidence="10">The sequence shown here is derived from an EMBL/GenBank/DDBJ whole genome shotgun (WGS) entry which is preliminary data.</text>
</comment>
<evidence type="ECO:0000256" key="3">
    <source>
        <dbReference type="ARBA" id="ARBA00022448"/>
    </source>
</evidence>
<evidence type="ECO:0000256" key="8">
    <source>
        <dbReference type="SAM" id="Phobius"/>
    </source>
</evidence>
<keyword evidence="3" id="KW-0813">Transport</keyword>
<gene>
    <name evidence="10" type="ORF">QS748_13405</name>
</gene>
<dbReference type="Pfam" id="PF01061">
    <property type="entry name" value="ABC2_membrane"/>
    <property type="match status" value="1"/>
</dbReference>
<keyword evidence="4" id="KW-1003">Cell membrane</keyword>
<proteinExistence type="inferred from homology"/>
<evidence type="ECO:0000256" key="5">
    <source>
        <dbReference type="ARBA" id="ARBA00022692"/>
    </source>
</evidence>
<feature type="transmembrane region" description="Helical" evidence="8">
    <location>
        <begin position="47"/>
        <end position="69"/>
    </location>
</feature>
<dbReference type="GO" id="GO:0015920">
    <property type="term" value="P:lipopolysaccharide transport"/>
    <property type="evidence" value="ECO:0007669"/>
    <property type="project" value="TreeGrafter"/>
</dbReference>
<evidence type="ECO:0000256" key="7">
    <source>
        <dbReference type="ARBA" id="ARBA00023136"/>
    </source>
</evidence>
<protein>
    <submittedName>
        <fullName evidence="10">ABC transporter permease</fullName>
    </submittedName>
</protein>
<dbReference type="EMBL" id="JASXSV010000031">
    <property type="protein sequence ID" value="MDP0590118.1"/>
    <property type="molecule type" value="Genomic_DNA"/>
</dbReference>
<keyword evidence="6 8" id="KW-1133">Transmembrane helix</keyword>
<dbReference type="PANTHER" id="PTHR30413">
    <property type="entry name" value="INNER MEMBRANE TRANSPORT PERMEASE"/>
    <property type="match status" value="1"/>
</dbReference>
<evidence type="ECO:0000256" key="4">
    <source>
        <dbReference type="ARBA" id="ARBA00022475"/>
    </source>
</evidence>
<name>A0AA90NYL2_9GAMM</name>
<feature type="transmembrane region" description="Helical" evidence="8">
    <location>
        <begin position="122"/>
        <end position="155"/>
    </location>
</feature>
<feature type="transmembrane region" description="Helical" evidence="8">
    <location>
        <begin position="76"/>
        <end position="102"/>
    </location>
</feature>
<accession>A0AA90NYL2</accession>
<keyword evidence="5 8" id="KW-0812">Transmembrane</keyword>
<dbReference type="GO" id="GO:0005886">
    <property type="term" value="C:plasma membrane"/>
    <property type="evidence" value="ECO:0007669"/>
    <property type="project" value="UniProtKB-SubCell"/>
</dbReference>
<evidence type="ECO:0000256" key="2">
    <source>
        <dbReference type="ARBA" id="ARBA00007783"/>
    </source>
</evidence>
<dbReference type="InterPro" id="IPR013525">
    <property type="entry name" value="ABC2_TM"/>
</dbReference>
<evidence type="ECO:0000256" key="6">
    <source>
        <dbReference type="ARBA" id="ARBA00022989"/>
    </source>
</evidence>
<feature type="domain" description="ABC-2 type transporter transmembrane" evidence="9">
    <location>
        <begin position="27"/>
        <end position="164"/>
    </location>
</feature>
<keyword evidence="11" id="KW-1185">Reference proteome</keyword>
<evidence type="ECO:0000313" key="10">
    <source>
        <dbReference type="EMBL" id="MDP0590118.1"/>
    </source>
</evidence>
<sequence length="174" mass="19962">MDYRRVDPFSIENIKRCITELNERRYLLKQLVAQQLILRYRRTSLGYLWTLVNPLVMMTIMAVVFSTLFKADLKTFCIFLFTGMIPWNLFNAVAGQSGLAFISNEGLIKKIYVPKSVFSLSIVLALVVDSVLAFVALFIIILFLGVTITSAIAFLQLPMRCCFYSHLESLLWFP</sequence>
<evidence type="ECO:0000313" key="11">
    <source>
        <dbReference type="Proteomes" id="UP001178148"/>
    </source>
</evidence>
<comment type="similarity">
    <text evidence="2">Belongs to the ABC-2 integral membrane protein family.</text>
</comment>
<keyword evidence="7 8" id="KW-0472">Membrane</keyword>